<comment type="catalytic activity">
    <reaction evidence="1">
        <text>AMP + diphosphate = 5-phospho-alpha-D-ribose 1-diphosphate + adenine</text>
        <dbReference type="Rhea" id="RHEA:16609"/>
        <dbReference type="ChEBI" id="CHEBI:16708"/>
        <dbReference type="ChEBI" id="CHEBI:33019"/>
        <dbReference type="ChEBI" id="CHEBI:58017"/>
        <dbReference type="ChEBI" id="CHEBI:456215"/>
        <dbReference type="EC" id="2.4.2.7"/>
    </reaction>
</comment>
<proteinExistence type="inferred from homology"/>
<dbReference type="GO" id="GO:0003999">
    <property type="term" value="F:adenine phosphoribosyltransferase activity"/>
    <property type="evidence" value="ECO:0007669"/>
    <property type="project" value="UniProtKB-EC"/>
</dbReference>
<evidence type="ECO:0000256" key="6">
    <source>
        <dbReference type="ARBA" id="ARBA00011893"/>
    </source>
</evidence>
<dbReference type="InterPro" id="IPR029057">
    <property type="entry name" value="PRTase-like"/>
</dbReference>
<dbReference type="InterPro" id="IPR050120">
    <property type="entry name" value="Adenine_PRTase"/>
</dbReference>
<evidence type="ECO:0000256" key="1">
    <source>
        <dbReference type="ARBA" id="ARBA00000868"/>
    </source>
</evidence>
<evidence type="ECO:0000259" key="11">
    <source>
        <dbReference type="Pfam" id="PF00156"/>
    </source>
</evidence>
<dbReference type="EC" id="2.4.2.7" evidence="6"/>
<reference evidence="12" key="1">
    <citation type="submission" date="2020-07" db="EMBL/GenBank/DDBJ databases">
        <title>Ethylene signaling mediates host invasion by parasitic plants.</title>
        <authorList>
            <person name="Yoshida S."/>
        </authorList>
    </citation>
    <scope>NUCLEOTIDE SEQUENCE</scope>
    <source>
        <strain evidence="12">Okayama</strain>
    </source>
</reference>
<dbReference type="Pfam" id="PF00156">
    <property type="entry name" value="Pribosyltran"/>
    <property type="match status" value="1"/>
</dbReference>
<sequence>MEQTRWRCNVGAVQAGERAIVVDDLIATGGTLNAAIRLLERVGVDVVECACVIELPELKVFKGGIMACDIDCHGRDRLGDKQLFVLLVLDPFNCTVSDKFKSLVVLYAERLYLGGGDLCLKFKFPHLSALLKLVELAVNGLPFCKGLVPHWITRMHNTKWIQ</sequence>
<organism evidence="12 13">
    <name type="scientific">Phtheirospermum japonicum</name>
    <dbReference type="NCBI Taxonomy" id="374723"/>
    <lineage>
        <taxon>Eukaryota</taxon>
        <taxon>Viridiplantae</taxon>
        <taxon>Streptophyta</taxon>
        <taxon>Embryophyta</taxon>
        <taxon>Tracheophyta</taxon>
        <taxon>Spermatophyta</taxon>
        <taxon>Magnoliopsida</taxon>
        <taxon>eudicotyledons</taxon>
        <taxon>Gunneridae</taxon>
        <taxon>Pentapetalae</taxon>
        <taxon>asterids</taxon>
        <taxon>lamiids</taxon>
        <taxon>Lamiales</taxon>
        <taxon>Orobanchaceae</taxon>
        <taxon>Orobanchaceae incertae sedis</taxon>
        <taxon>Phtheirospermum</taxon>
    </lineage>
</organism>
<dbReference type="Gene3D" id="3.40.50.2020">
    <property type="match status" value="1"/>
</dbReference>
<evidence type="ECO:0000256" key="5">
    <source>
        <dbReference type="ARBA" id="ARBA00011738"/>
    </source>
</evidence>
<evidence type="ECO:0000256" key="2">
    <source>
        <dbReference type="ARBA" id="ARBA00004496"/>
    </source>
</evidence>
<dbReference type="InterPro" id="IPR000836">
    <property type="entry name" value="PRTase_dom"/>
</dbReference>
<comment type="pathway">
    <text evidence="3">Purine metabolism; AMP biosynthesis via salvage pathway; AMP from adenine: step 1/1.</text>
</comment>
<dbReference type="CDD" id="cd06223">
    <property type="entry name" value="PRTases_typeI"/>
    <property type="match status" value="1"/>
</dbReference>
<dbReference type="PANTHER" id="PTHR11776">
    <property type="entry name" value="ADENINE PHOSPHORIBOSYLTRANSFERASE"/>
    <property type="match status" value="1"/>
</dbReference>
<dbReference type="OrthoDB" id="363185at2759"/>
<evidence type="ECO:0000256" key="3">
    <source>
        <dbReference type="ARBA" id="ARBA00004659"/>
    </source>
</evidence>
<dbReference type="Proteomes" id="UP000653305">
    <property type="component" value="Unassembled WGS sequence"/>
</dbReference>
<comment type="caution">
    <text evidence="12">The sequence shown here is derived from an EMBL/GenBank/DDBJ whole genome shotgun (WGS) entry which is preliminary data.</text>
</comment>
<keyword evidence="10" id="KW-0660">Purine salvage</keyword>
<evidence type="ECO:0000313" key="13">
    <source>
        <dbReference type="Proteomes" id="UP000653305"/>
    </source>
</evidence>
<evidence type="ECO:0000256" key="7">
    <source>
        <dbReference type="ARBA" id="ARBA00022490"/>
    </source>
</evidence>
<gene>
    <name evidence="12" type="ORF">PHJA_001517100</name>
</gene>
<dbReference type="EMBL" id="BMAC01000322">
    <property type="protein sequence ID" value="GFP93727.1"/>
    <property type="molecule type" value="Genomic_DNA"/>
</dbReference>
<accession>A0A830BZP7</accession>
<dbReference type="GO" id="GO:0005829">
    <property type="term" value="C:cytosol"/>
    <property type="evidence" value="ECO:0007669"/>
    <property type="project" value="TreeGrafter"/>
</dbReference>
<keyword evidence="13" id="KW-1185">Reference proteome</keyword>
<feature type="domain" description="Phosphoribosyltransferase" evidence="11">
    <location>
        <begin position="15"/>
        <end position="58"/>
    </location>
</feature>
<keyword evidence="8 12" id="KW-0328">Glycosyltransferase</keyword>
<evidence type="ECO:0000313" key="12">
    <source>
        <dbReference type="EMBL" id="GFP93727.1"/>
    </source>
</evidence>
<keyword evidence="9 12" id="KW-0808">Transferase</keyword>
<evidence type="ECO:0000256" key="10">
    <source>
        <dbReference type="ARBA" id="ARBA00022726"/>
    </source>
</evidence>
<keyword evidence="7" id="KW-0963">Cytoplasm</keyword>
<evidence type="ECO:0000256" key="9">
    <source>
        <dbReference type="ARBA" id="ARBA00022679"/>
    </source>
</evidence>
<comment type="similarity">
    <text evidence="4">Belongs to the purine/pyrimidine phosphoribosyltransferase family.</text>
</comment>
<dbReference type="SUPFAM" id="SSF53271">
    <property type="entry name" value="PRTase-like"/>
    <property type="match status" value="1"/>
</dbReference>
<comment type="subcellular location">
    <subcellularLocation>
        <location evidence="2">Cytoplasm</location>
    </subcellularLocation>
</comment>
<comment type="subunit">
    <text evidence="5">Homodimer.</text>
</comment>
<dbReference type="GO" id="GO:0006166">
    <property type="term" value="P:purine ribonucleoside salvage"/>
    <property type="evidence" value="ECO:0007669"/>
    <property type="project" value="UniProtKB-KW"/>
</dbReference>
<evidence type="ECO:0000256" key="4">
    <source>
        <dbReference type="ARBA" id="ARBA00008391"/>
    </source>
</evidence>
<evidence type="ECO:0000256" key="8">
    <source>
        <dbReference type="ARBA" id="ARBA00022676"/>
    </source>
</evidence>
<dbReference type="AlphaFoldDB" id="A0A830BZP7"/>
<protein>
    <recommendedName>
        <fullName evidence="6">adenine phosphoribosyltransferase</fullName>
        <ecNumber evidence="6">2.4.2.7</ecNumber>
    </recommendedName>
</protein>
<name>A0A830BZP7_9LAMI</name>
<dbReference type="PANTHER" id="PTHR11776:SF0">
    <property type="entry name" value="ADENINE PHOSPHORIBOSYLTRANSFERASE 1, CHLOROPLASTIC"/>
    <property type="match status" value="1"/>
</dbReference>